<proteinExistence type="predicted"/>
<organism evidence="2">
    <name type="scientific">Moorena producens (strain JHB)</name>
    <dbReference type="NCBI Taxonomy" id="1454205"/>
    <lineage>
        <taxon>Bacteria</taxon>
        <taxon>Bacillati</taxon>
        <taxon>Cyanobacteriota</taxon>
        <taxon>Cyanophyceae</taxon>
        <taxon>Coleofasciculales</taxon>
        <taxon>Coleofasciculaceae</taxon>
        <taxon>Moorena</taxon>
    </lineage>
</organism>
<sequence length="390" mass="42370">MIGLLPGSKPAKLAQGVPLSLAIAEHIHRARPQTRFVIPVAPTIDVKTLAKFANRDHNPIINKTGWSEAKLIYKVDKESSINPGLQVNRLQVTGSNSDNLPYGNAKGEQPANLQPANLQPANLQPANLQPANLQPANLQPSNLQPANLQPANLQPANLQPANLQPSNLQPANLQPSNLQPSNLQPSNLQPSNLQPANLQPPNLQPSTPNNLQPWPKGHATRTTPRPFLKTPSGLCVELWDSFPAYELLSQCCLCLTTVGANTAELGSLAVPMIVLLPTQQLDAMRAWDGLPGLLVKLPGVGSSLAKVINWLVLGQKRMFAWPNIWAKREIVPELVGKLEPVEVAQLALDYLEHPEKLSEMRSHLKSVRGKPGAAQTLAQLVKQELHKDLI</sequence>
<feature type="region of interest" description="Disordered" evidence="1">
    <location>
        <begin position="87"/>
        <end position="225"/>
    </location>
</feature>
<dbReference type="SUPFAM" id="SSF141571">
    <property type="entry name" value="Pentapeptide repeat-like"/>
    <property type="match status" value="1"/>
</dbReference>
<reference evidence="2" key="2">
    <citation type="submission" date="2022-10" db="EMBL/GenBank/DDBJ databases">
        <authorList>
            <person name="Ngo T.-E."/>
        </authorList>
    </citation>
    <scope>NUCLEOTIDE SEQUENCE</scope>
    <source>
        <strain evidence="2">JHB</strain>
    </source>
</reference>
<dbReference type="GO" id="GO:0008915">
    <property type="term" value="F:lipid-A-disaccharide synthase activity"/>
    <property type="evidence" value="ECO:0007669"/>
    <property type="project" value="InterPro"/>
</dbReference>
<protein>
    <recommendedName>
        <fullName evidence="3">Lipid-A-disaccharide synthase</fullName>
    </recommendedName>
</protein>
<reference evidence="2" key="1">
    <citation type="journal article" date="2017" name="Proc. Natl. Acad. Sci. U.S.A.">
        <title>Comparative genomics uncovers the prolific and distinctive metabolic potential of the cyanobacterial genus Moorea.</title>
        <authorList>
            <person name="Leao T."/>
            <person name="Castelao G."/>
            <person name="Korobeynikov A."/>
            <person name="Monroe E.A."/>
            <person name="Podell S."/>
            <person name="Glukhov E."/>
            <person name="Allen E.E."/>
            <person name="Gerwick W.H."/>
            <person name="Gerwick L."/>
        </authorList>
    </citation>
    <scope>NUCLEOTIDE SEQUENCE</scope>
    <source>
        <strain evidence="2">JHB</strain>
    </source>
</reference>
<dbReference type="InterPro" id="IPR003835">
    <property type="entry name" value="Glyco_trans_19"/>
</dbReference>
<feature type="compositionally biased region" description="Low complexity" evidence="1">
    <location>
        <begin position="187"/>
        <end position="206"/>
    </location>
</feature>
<dbReference type="EMBL" id="CP017708">
    <property type="protein sequence ID" value="WAN69205.1"/>
    <property type="molecule type" value="Genomic_DNA"/>
</dbReference>
<dbReference type="GO" id="GO:0009245">
    <property type="term" value="P:lipid A biosynthetic process"/>
    <property type="evidence" value="ECO:0007669"/>
    <property type="project" value="InterPro"/>
</dbReference>
<accession>A0A9Q9ST67</accession>
<feature type="compositionally biased region" description="Polar residues" evidence="1">
    <location>
        <begin position="87"/>
        <end position="99"/>
    </location>
</feature>
<name>A0A9Q9ST67_MOOP1</name>
<dbReference type="PANTHER" id="PTHR30372">
    <property type="entry name" value="LIPID-A-DISACCHARIDE SYNTHASE"/>
    <property type="match status" value="1"/>
</dbReference>
<dbReference type="PANTHER" id="PTHR30372:SF6">
    <property type="entry name" value="LIPID-A-DISACCHARIDE SYNTHASE"/>
    <property type="match status" value="1"/>
</dbReference>
<dbReference type="AlphaFoldDB" id="A0A9Q9ST67"/>
<feature type="compositionally biased region" description="Polar residues" evidence="1">
    <location>
        <begin position="111"/>
        <end position="186"/>
    </location>
</feature>
<evidence type="ECO:0000256" key="1">
    <source>
        <dbReference type="SAM" id="MobiDB-lite"/>
    </source>
</evidence>
<dbReference type="GO" id="GO:0016020">
    <property type="term" value="C:membrane"/>
    <property type="evidence" value="ECO:0007669"/>
    <property type="project" value="GOC"/>
</dbReference>
<dbReference type="Gene3D" id="2.160.20.80">
    <property type="entry name" value="E3 ubiquitin-protein ligase SopA"/>
    <property type="match status" value="1"/>
</dbReference>
<gene>
    <name evidence="2" type="ORF">BJP36_43380</name>
</gene>
<evidence type="ECO:0000313" key="2">
    <source>
        <dbReference type="EMBL" id="WAN69205.1"/>
    </source>
</evidence>
<evidence type="ECO:0008006" key="3">
    <source>
        <dbReference type="Google" id="ProtNLM"/>
    </source>
</evidence>
<dbReference type="GO" id="GO:0005543">
    <property type="term" value="F:phospholipid binding"/>
    <property type="evidence" value="ECO:0007669"/>
    <property type="project" value="TreeGrafter"/>
</dbReference>
<dbReference type="Proteomes" id="UP000176944">
    <property type="component" value="Chromosome"/>
</dbReference>